<name>A0A9Q0F7X3_9ROSI</name>
<dbReference type="Pfam" id="PF11265">
    <property type="entry name" value="Med25_VWA"/>
    <property type="match status" value="1"/>
</dbReference>
<dbReference type="EMBL" id="JAKUCV010006920">
    <property type="protein sequence ID" value="KAJ4825396.1"/>
    <property type="molecule type" value="Genomic_DNA"/>
</dbReference>
<dbReference type="GO" id="GO:0045944">
    <property type="term" value="P:positive regulation of transcription by RNA polymerase II"/>
    <property type="evidence" value="ECO:0007669"/>
    <property type="project" value="TreeGrafter"/>
</dbReference>
<dbReference type="InterPro" id="IPR036465">
    <property type="entry name" value="vWFA_dom_sf"/>
</dbReference>
<organism evidence="5 6">
    <name type="scientific">Turnera subulata</name>
    <dbReference type="NCBI Taxonomy" id="218843"/>
    <lineage>
        <taxon>Eukaryota</taxon>
        <taxon>Viridiplantae</taxon>
        <taxon>Streptophyta</taxon>
        <taxon>Embryophyta</taxon>
        <taxon>Tracheophyta</taxon>
        <taxon>Spermatophyta</taxon>
        <taxon>Magnoliopsida</taxon>
        <taxon>eudicotyledons</taxon>
        <taxon>Gunneridae</taxon>
        <taxon>Pentapetalae</taxon>
        <taxon>rosids</taxon>
        <taxon>fabids</taxon>
        <taxon>Malpighiales</taxon>
        <taxon>Passifloraceae</taxon>
        <taxon>Turnera</taxon>
    </lineage>
</organism>
<feature type="region of interest" description="Disordered" evidence="3">
    <location>
        <begin position="239"/>
        <end position="259"/>
    </location>
</feature>
<feature type="region of interest" description="Disordered" evidence="3">
    <location>
        <begin position="543"/>
        <end position="567"/>
    </location>
</feature>
<gene>
    <name evidence="5" type="primary">MED25</name>
    <name evidence="5" type="ORF">Tsubulata_045275</name>
</gene>
<evidence type="ECO:0000313" key="5">
    <source>
        <dbReference type="EMBL" id="KAJ4825396.1"/>
    </source>
</evidence>
<dbReference type="PANTHER" id="PTHR12433:SF11">
    <property type="entry name" value="MEDIATOR OF RNA POLYMERASE II TRANSCRIPTION SUBUNIT 25"/>
    <property type="match status" value="1"/>
</dbReference>
<comment type="caution">
    <text evidence="5">The sequence shown here is derived from an EMBL/GenBank/DDBJ whole genome shotgun (WGS) entry which is preliminary data.</text>
</comment>
<evidence type="ECO:0000256" key="2">
    <source>
        <dbReference type="ARBA" id="ARBA00019694"/>
    </source>
</evidence>
<feature type="region of interest" description="Disordered" evidence="3">
    <location>
        <begin position="294"/>
        <end position="360"/>
    </location>
</feature>
<evidence type="ECO:0000256" key="1">
    <source>
        <dbReference type="ARBA" id="ARBA00009102"/>
    </source>
</evidence>
<keyword evidence="6" id="KW-1185">Reference proteome</keyword>
<sequence length="765" mass="79879">MAETQLIVAVEGTAAMGPFWYSIVSDYLEKIIRCFCGNDMSGQNTSTSNLELSLVTFNSHGSYSACLVQRSGWTRDVDMFLHWLSSIPFAGGGFNDAAIAEGLSEALMMFPTAPNGSQGQQTVDGKRHCILVAASNPHPLPTPVYRPQVQNLEQSESMDVQTESRLSDAETVAKSFPQCSISLSVICPKQLPKLKAIYNAGKRNTRAADPPVDHVKNPHFLVLISENFIEARASLSRPGVASLPSTQSPVKMDVSSVTGPPATSIPTANGSVMNRTPVSVGNIPTATVKIEPSTVTSMSSGPTFPHIPSVARPAPQGVPSLQTSSPPSTTQDVMSGGENAPDLKPNVSGIPQPGRSVPPGAANVSILNNLSQARQVMNSAALTGGTSIGLPQMNPTPVAMHMSNMISSGMASSAPAAQAAFSSGQPAISSITGSGTITATSQVAQSSGLGSFASAASNMSGNSHVGMSQPMGNLQGGVSMGQPVPGMSQGNLSGAQMVQNGIGMNTNMMSGLGQSAASTGSGTMIPTPGMQQQAQSGMQPLGVNNSSAGPGPHTNMQLPQQTTSGLQPGQSKYVKVWEGNLSGQRQGQPVFITRLEGYRSSSASETLAANWPPTMQIVRLISQDHMNNKQYVGKADFLVFRAMNQHGFLGQLQEKKLCAVIQLPSQTLLLSVSDKACRLIGMLFPGHAGFLTSVSKGLEFTGEKNSIFRGPCTTHGILMPISATGSGKGGGLLDKQVIEKTTPGRISEFDVRSSTSPLHLSFLEV</sequence>
<dbReference type="GO" id="GO:0005667">
    <property type="term" value="C:transcription regulator complex"/>
    <property type="evidence" value="ECO:0007669"/>
    <property type="project" value="TreeGrafter"/>
</dbReference>
<comment type="similarity">
    <text evidence="1">Belongs to the Mediator complex subunit 25 family.</text>
</comment>
<proteinExistence type="inferred from homology"/>
<feature type="domain" description="Mediator of RNA polymerase II transcription subunit 25 von Willebrand factor type A" evidence="4">
    <location>
        <begin position="3"/>
        <end position="226"/>
    </location>
</feature>
<dbReference type="SUPFAM" id="SSF53300">
    <property type="entry name" value="vWA-like"/>
    <property type="match status" value="1"/>
</dbReference>
<dbReference type="InterPro" id="IPR021419">
    <property type="entry name" value="Mediator_Med25_VWA"/>
</dbReference>
<evidence type="ECO:0000256" key="3">
    <source>
        <dbReference type="SAM" id="MobiDB-lite"/>
    </source>
</evidence>
<evidence type="ECO:0000259" key="4">
    <source>
        <dbReference type="Pfam" id="PF11265"/>
    </source>
</evidence>
<feature type="compositionally biased region" description="Low complexity" evidence="3">
    <location>
        <begin position="319"/>
        <end position="331"/>
    </location>
</feature>
<dbReference type="AlphaFoldDB" id="A0A9Q0F7X3"/>
<dbReference type="OrthoDB" id="7690434at2759"/>
<reference evidence="5" key="1">
    <citation type="submission" date="2022-02" db="EMBL/GenBank/DDBJ databases">
        <authorList>
            <person name="Henning P.M."/>
            <person name="McCubbin A.G."/>
            <person name="Shore J.S."/>
        </authorList>
    </citation>
    <scope>NUCLEOTIDE SEQUENCE</scope>
    <source>
        <strain evidence="5">F60SS</strain>
        <tissue evidence="5">Leaves</tissue>
    </source>
</reference>
<reference evidence="5" key="2">
    <citation type="journal article" date="2023" name="Plants (Basel)">
        <title>Annotation of the Turnera subulata (Passifloraceae) Draft Genome Reveals the S-Locus Evolved after the Divergence of Turneroideae from Passifloroideae in a Stepwise Manner.</title>
        <authorList>
            <person name="Henning P.M."/>
            <person name="Roalson E.H."/>
            <person name="Mir W."/>
            <person name="McCubbin A.G."/>
            <person name="Shore J.S."/>
        </authorList>
    </citation>
    <scope>NUCLEOTIDE SEQUENCE</scope>
    <source>
        <strain evidence="5">F60SS</strain>
    </source>
</reference>
<dbReference type="Proteomes" id="UP001141552">
    <property type="component" value="Unassembled WGS sequence"/>
</dbReference>
<dbReference type="PANTHER" id="PTHR12433">
    <property type="entry name" value="MEDIATOR OF RNA POLYMERASE II TRANSCRIPTION SUBUNIT 25"/>
    <property type="match status" value="1"/>
</dbReference>
<dbReference type="GO" id="GO:0016592">
    <property type="term" value="C:mediator complex"/>
    <property type="evidence" value="ECO:0007669"/>
    <property type="project" value="TreeGrafter"/>
</dbReference>
<protein>
    <recommendedName>
        <fullName evidence="2">Mediator of RNA polymerase II transcription subunit 25</fullName>
    </recommendedName>
</protein>
<evidence type="ECO:0000313" key="6">
    <source>
        <dbReference type="Proteomes" id="UP001141552"/>
    </source>
</evidence>
<accession>A0A9Q0F7X3</accession>